<gene>
    <name evidence="10" type="ORF">HMPREF9444_01792</name>
</gene>
<dbReference type="Pfam" id="PF00873">
    <property type="entry name" value="ACR_tran"/>
    <property type="match status" value="1"/>
</dbReference>
<keyword evidence="4" id="KW-1003">Cell membrane</keyword>
<evidence type="ECO:0000256" key="8">
    <source>
        <dbReference type="ARBA" id="ARBA00023136"/>
    </source>
</evidence>
<evidence type="ECO:0000256" key="3">
    <source>
        <dbReference type="ARBA" id="ARBA00022448"/>
    </source>
</evidence>
<dbReference type="GO" id="GO:0005886">
    <property type="term" value="C:plasma membrane"/>
    <property type="evidence" value="ECO:0007669"/>
    <property type="project" value="UniProtKB-SubCell"/>
</dbReference>
<dbReference type="PANTHER" id="PTHR32063">
    <property type="match status" value="1"/>
</dbReference>
<proteinExistence type="inferred from homology"/>
<evidence type="ECO:0000256" key="1">
    <source>
        <dbReference type="ARBA" id="ARBA00004429"/>
    </source>
</evidence>
<evidence type="ECO:0000256" key="7">
    <source>
        <dbReference type="ARBA" id="ARBA00022989"/>
    </source>
</evidence>
<dbReference type="STRING" id="762983.HMPREF9444_01792"/>
<feature type="transmembrane region" description="Helical" evidence="9">
    <location>
        <begin position="1012"/>
        <end position="1033"/>
    </location>
</feature>
<dbReference type="Gene3D" id="3.30.70.1430">
    <property type="entry name" value="Multidrug efflux transporter AcrB pore domain"/>
    <property type="match status" value="2"/>
</dbReference>
<dbReference type="eggNOG" id="COG0841">
    <property type="taxonomic scope" value="Bacteria"/>
</dbReference>
<dbReference type="InterPro" id="IPR027463">
    <property type="entry name" value="AcrB_DN_DC_subdom"/>
</dbReference>
<keyword evidence="11" id="KW-1185">Reference proteome</keyword>
<dbReference type="NCBIfam" id="TIGR00915">
    <property type="entry name" value="2A0602"/>
    <property type="match status" value="1"/>
</dbReference>
<feature type="transmembrane region" description="Helical" evidence="9">
    <location>
        <begin position="341"/>
        <end position="360"/>
    </location>
</feature>
<dbReference type="FunFam" id="1.20.1640.10:FF:000001">
    <property type="entry name" value="Efflux pump membrane transporter"/>
    <property type="match status" value="1"/>
</dbReference>
<dbReference type="FunFam" id="3.30.70.1430:FF:000001">
    <property type="entry name" value="Efflux pump membrane transporter"/>
    <property type="match status" value="1"/>
</dbReference>
<evidence type="ECO:0000256" key="4">
    <source>
        <dbReference type="ARBA" id="ARBA00022475"/>
    </source>
</evidence>
<evidence type="ECO:0000313" key="11">
    <source>
        <dbReference type="Proteomes" id="UP000018458"/>
    </source>
</evidence>
<feature type="transmembrane region" description="Helical" evidence="9">
    <location>
        <begin position="367"/>
        <end position="388"/>
    </location>
</feature>
<accession>E8LM19</accession>
<dbReference type="GO" id="GO:0009636">
    <property type="term" value="P:response to toxic substance"/>
    <property type="evidence" value="ECO:0007669"/>
    <property type="project" value="UniProtKB-ARBA"/>
</dbReference>
<dbReference type="GO" id="GO:0015562">
    <property type="term" value="F:efflux transmembrane transporter activity"/>
    <property type="evidence" value="ECO:0007669"/>
    <property type="project" value="InterPro"/>
</dbReference>
<feature type="transmembrane region" description="Helical" evidence="9">
    <location>
        <begin position="394"/>
        <end position="414"/>
    </location>
</feature>
<feature type="transmembrane region" description="Helical" evidence="9">
    <location>
        <begin position="900"/>
        <end position="920"/>
    </location>
</feature>
<protein>
    <recommendedName>
        <fullName evidence="9">Efflux pump membrane transporter</fullName>
    </recommendedName>
</protein>
<keyword evidence="7 9" id="KW-1133">Transmembrane helix</keyword>
<evidence type="ECO:0000256" key="9">
    <source>
        <dbReference type="RuleBase" id="RU364070"/>
    </source>
</evidence>
<feature type="transmembrane region" description="Helical" evidence="9">
    <location>
        <begin position="876"/>
        <end position="893"/>
    </location>
</feature>
<comment type="caution">
    <text evidence="10">The sequence shown here is derived from an EMBL/GenBank/DDBJ whole genome shotgun (WGS) entry which is preliminary data.</text>
</comment>
<sequence>MLSKFFIDRPVLSWVIALLTVILGLIVLPSLKLSRFPDIAPPTISISLSYPGASAETLENSVAQVVEQQMTGLDNLLYFNTTVNSEGNVNVRFSFDQSVNPDVAQMQVQNRFDMAMSKLPDEVQQNGVRIRKVSEDVLQNIAFYTKDGSLTQEDIGDFIVSVLQDPISRLNGVGDVNVRGSQYAMRIWLDQDKLHFYSLTPQDVVNAIEAQNKQISVGQVGAMPAVPGQQLNVVVKSRHMLETPEEFENILLKSDEIGGTVYIKDVAKVEKGRASYTVFANYNHLPMASLEINLTEGSNAVETANRIAAELERLRPLFPESLEYVIPYDTVPFVKASLYEVGKTLVEALILVSLVILLFLRDIRSTLVVTITIPIVLCATVVVLYFFGYSINTLTMFAMVLAIGLLVDDAIVVVENVNRLIYKFALTPYEAAVRSMQEISSALFGVGLVIAAVFVPMSFFGGAAGNIYRQFSVTIVSAMLMSIVTALVVTPSLCASILKVRHRNPHKRAKKGVLSLFDTAFSRLTSAYTKSVNLVLHYKKTVMLLLAFLSVACVGLFSIIPSSFLPIDDQGIMSVKITLPTGSTNEMTEKVGYMVEDYFLTKESKYVEGIMLTLGHGSGGAFGQSTATANVKLVPWEQREEDEGSAQAILARAKAYFDTIPDAKITVSLPSSIRGMGGSSGFQVNVQNLMGNSHEQFMQDIDDIIDIANADPMLYNVRTNVLDDSKQLEVVLDDRLIKLYHLDSDNVNSNLSIAWGGKYVNDFIDRGRIKKVYVQSMPQFRSMPEDLSRLYFKNDEGKMVGFDSIGSYKWTFGPQQLNRFNGTSSIFIEGDSASGVSSGQAMDAIAKVISSHPGQYSYAWSGASYQEQLTGSHTQFLFAISALIVFLCLAALYESWSIPFAVIMIIPVGAFGALGLVWLRGIENDIYLQVGLLTTGGLAAKNAILIVEYAHQFRMRGQTLLKSAKQAAALRFRPIIMTSAAFLLGVMPLLAADGAGASSQQSIGTGVIGGTLSATVLGVLMVPVFFVCVSLLFDEKLRKRAFKWKR</sequence>
<evidence type="ECO:0000256" key="6">
    <source>
        <dbReference type="ARBA" id="ARBA00022692"/>
    </source>
</evidence>
<dbReference type="InterPro" id="IPR004764">
    <property type="entry name" value="MdtF-like"/>
</dbReference>
<feature type="transmembrane region" description="Helical" evidence="9">
    <location>
        <begin position="972"/>
        <end position="992"/>
    </location>
</feature>
<comment type="subcellular location">
    <subcellularLocation>
        <location evidence="1 9">Cell inner membrane</location>
        <topology evidence="1 9">Multi-pass membrane protein</topology>
    </subcellularLocation>
</comment>
<feature type="transmembrane region" description="Helical" evidence="9">
    <location>
        <begin position="542"/>
        <end position="560"/>
    </location>
</feature>
<dbReference type="PRINTS" id="PR00702">
    <property type="entry name" value="ACRIFLAVINRP"/>
</dbReference>
<keyword evidence="8 9" id="KW-0472">Membrane</keyword>
<dbReference type="Gene3D" id="3.30.2090.10">
    <property type="entry name" value="Multidrug efflux transporter AcrB TolC docking domain, DN and DC subdomains"/>
    <property type="match status" value="2"/>
</dbReference>
<dbReference type="GO" id="GO:0042910">
    <property type="term" value="F:xenobiotic transmembrane transporter activity"/>
    <property type="evidence" value="ECO:0007669"/>
    <property type="project" value="TreeGrafter"/>
</dbReference>
<name>E8LM19_SUCHY</name>
<dbReference type="Gene3D" id="3.30.70.1440">
    <property type="entry name" value="Multidrug efflux transporter AcrB pore domain"/>
    <property type="match status" value="1"/>
</dbReference>
<evidence type="ECO:0000313" key="10">
    <source>
        <dbReference type="EMBL" id="EFY06469.1"/>
    </source>
</evidence>
<keyword evidence="5 9" id="KW-0997">Cell inner membrane</keyword>
<dbReference type="OrthoDB" id="5613295at2"/>
<dbReference type="SUPFAM" id="SSF82714">
    <property type="entry name" value="Multidrug efflux transporter AcrB TolC docking domain, DN and DC subdomains"/>
    <property type="match status" value="2"/>
</dbReference>
<dbReference type="PANTHER" id="PTHR32063:SF32">
    <property type="entry name" value="AMINOGLYCOSIDE EFFLUX PUMP-RELATED"/>
    <property type="match status" value="1"/>
</dbReference>
<dbReference type="NCBIfam" id="NF000282">
    <property type="entry name" value="RND_permease_1"/>
    <property type="match status" value="1"/>
</dbReference>
<dbReference type="EMBL" id="AEVO01000118">
    <property type="protein sequence ID" value="EFY06469.1"/>
    <property type="molecule type" value="Genomic_DNA"/>
</dbReference>
<comment type="similarity">
    <text evidence="2 9">Belongs to the resistance-nodulation-cell division (RND) (TC 2.A.6) family.</text>
</comment>
<dbReference type="SUPFAM" id="SSF82866">
    <property type="entry name" value="Multidrug efflux transporter AcrB transmembrane domain"/>
    <property type="match status" value="2"/>
</dbReference>
<dbReference type="Proteomes" id="UP000018458">
    <property type="component" value="Unassembled WGS sequence"/>
</dbReference>
<feature type="transmembrane region" description="Helical" evidence="9">
    <location>
        <begin position="926"/>
        <end position="951"/>
    </location>
</feature>
<dbReference type="Gene3D" id="1.20.1640.10">
    <property type="entry name" value="Multidrug efflux transporter AcrB transmembrane domain"/>
    <property type="match status" value="2"/>
</dbReference>
<dbReference type="Gene3D" id="3.30.70.1320">
    <property type="entry name" value="Multidrug efflux transporter AcrB pore domain like"/>
    <property type="match status" value="1"/>
</dbReference>
<reference evidence="10 11" key="1">
    <citation type="submission" date="2011-01" db="EMBL/GenBank/DDBJ databases">
        <authorList>
            <person name="Weinstock G."/>
            <person name="Sodergren E."/>
            <person name="Clifton S."/>
            <person name="Fulton L."/>
            <person name="Fulton B."/>
            <person name="Courtney L."/>
            <person name="Fronick C."/>
            <person name="Harrison M."/>
            <person name="Strong C."/>
            <person name="Farmer C."/>
            <person name="Delahaunty K."/>
            <person name="Markovic C."/>
            <person name="Hall O."/>
            <person name="Minx P."/>
            <person name="Tomlinson C."/>
            <person name="Mitreva M."/>
            <person name="Hou S."/>
            <person name="Chen J."/>
            <person name="Wollam A."/>
            <person name="Pepin K.H."/>
            <person name="Johnson M."/>
            <person name="Bhonagiri V."/>
            <person name="Zhang X."/>
            <person name="Suruliraj S."/>
            <person name="Warren W."/>
            <person name="Chinwalla A."/>
            <person name="Mardis E.R."/>
            <person name="Wilson R.K."/>
        </authorList>
    </citation>
    <scope>NUCLEOTIDE SEQUENCE [LARGE SCALE GENOMIC DNA]</scope>
    <source>
        <strain evidence="11">DSM 22608 / JCM 16073 / KCTC 15190 / YIT 12066</strain>
    </source>
</reference>
<keyword evidence="3 9" id="KW-0813">Transport</keyword>
<feature type="transmembrane region" description="Helical" evidence="9">
    <location>
        <begin position="442"/>
        <end position="463"/>
    </location>
</feature>
<evidence type="ECO:0000256" key="2">
    <source>
        <dbReference type="ARBA" id="ARBA00010942"/>
    </source>
</evidence>
<dbReference type="RefSeq" id="WP_009143957.1">
    <property type="nucleotide sequence ID" value="NZ_GL831047.1"/>
</dbReference>
<dbReference type="HOGENOM" id="CLU_002755_1_1_6"/>
<feature type="transmembrane region" description="Helical" evidence="9">
    <location>
        <begin position="475"/>
        <end position="498"/>
    </location>
</feature>
<evidence type="ECO:0000256" key="5">
    <source>
        <dbReference type="ARBA" id="ARBA00022519"/>
    </source>
</evidence>
<organism evidence="10 11">
    <name type="scientific">Succinatimonas hippei (strain DSM 22608 / JCM 16073 / KCTC 15190 / YIT 12066)</name>
    <dbReference type="NCBI Taxonomy" id="762983"/>
    <lineage>
        <taxon>Bacteria</taxon>
        <taxon>Pseudomonadati</taxon>
        <taxon>Pseudomonadota</taxon>
        <taxon>Gammaproteobacteria</taxon>
        <taxon>Aeromonadales</taxon>
        <taxon>Succinivibrionaceae</taxon>
        <taxon>Succinatimonas</taxon>
    </lineage>
</organism>
<feature type="transmembrane region" description="Helical" evidence="9">
    <location>
        <begin position="12"/>
        <end position="31"/>
    </location>
</feature>
<keyword evidence="6 9" id="KW-0812">Transmembrane</keyword>
<dbReference type="AlphaFoldDB" id="E8LM19"/>
<dbReference type="SUPFAM" id="SSF82693">
    <property type="entry name" value="Multidrug efflux transporter AcrB pore domain, PN1, PN2, PC1 and PC2 subdomains"/>
    <property type="match status" value="3"/>
</dbReference>
<dbReference type="InterPro" id="IPR001036">
    <property type="entry name" value="Acrflvin-R"/>
</dbReference>